<proteinExistence type="predicted"/>
<evidence type="ECO:0000313" key="3">
    <source>
        <dbReference type="EMBL" id="OSS49771.1"/>
    </source>
</evidence>
<evidence type="ECO:0000259" key="2">
    <source>
        <dbReference type="Pfam" id="PF19050"/>
    </source>
</evidence>
<feature type="compositionally biased region" description="Polar residues" evidence="1">
    <location>
        <begin position="133"/>
        <end position="144"/>
    </location>
</feature>
<feature type="compositionally biased region" description="Pro residues" evidence="1">
    <location>
        <begin position="1552"/>
        <end position="1561"/>
    </location>
</feature>
<feature type="compositionally biased region" description="Basic and acidic residues" evidence="1">
    <location>
        <begin position="1605"/>
        <end position="1615"/>
    </location>
</feature>
<feature type="compositionally biased region" description="Pro residues" evidence="1">
    <location>
        <begin position="1707"/>
        <end position="1716"/>
    </location>
</feature>
<feature type="compositionally biased region" description="Polar residues" evidence="1">
    <location>
        <begin position="1570"/>
        <end position="1582"/>
    </location>
</feature>
<feature type="compositionally biased region" description="Polar residues" evidence="1">
    <location>
        <begin position="328"/>
        <end position="339"/>
    </location>
</feature>
<feature type="region of interest" description="Disordered" evidence="1">
    <location>
        <begin position="248"/>
        <end position="297"/>
    </location>
</feature>
<protein>
    <recommendedName>
        <fullName evidence="2">PhoD-like phosphatase domain-containing protein</fullName>
    </recommendedName>
</protein>
<dbReference type="PANTHER" id="PTHR46689:SF1">
    <property type="entry name" value="PHOD-LIKE PHOSPHATASE DOMAIN-CONTAINING PROTEIN"/>
    <property type="match status" value="1"/>
</dbReference>
<dbReference type="InParanoid" id="A0A1Y2M177"/>
<dbReference type="Pfam" id="PF19050">
    <property type="entry name" value="PhoD_2"/>
    <property type="match status" value="2"/>
</dbReference>
<name>A0A1Y2M177_EPING</name>
<feature type="region of interest" description="Disordered" evidence="1">
    <location>
        <begin position="1403"/>
        <end position="1801"/>
    </location>
</feature>
<feature type="compositionally biased region" description="Polar residues" evidence="1">
    <location>
        <begin position="1520"/>
        <end position="1531"/>
    </location>
</feature>
<dbReference type="GO" id="GO:0016020">
    <property type="term" value="C:membrane"/>
    <property type="evidence" value="ECO:0007669"/>
    <property type="project" value="TreeGrafter"/>
</dbReference>
<feature type="region of interest" description="Disordered" evidence="1">
    <location>
        <begin position="325"/>
        <end position="371"/>
    </location>
</feature>
<dbReference type="EMBL" id="KZ107843">
    <property type="protein sequence ID" value="OSS49771.1"/>
    <property type="molecule type" value="Genomic_DNA"/>
</dbReference>
<feature type="domain" description="PhoD-like phosphatase" evidence="2">
    <location>
        <begin position="787"/>
        <end position="1044"/>
    </location>
</feature>
<evidence type="ECO:0000256" key="1">
    <source>
        <dbReference type="SAM" id="MobiDB-lite"/>
    </source>
</evidence>
<sequence length="1801" mass="200337">METSRASGTYATRISSPPTAQQHYQSFPQRRNSYRRPVDARPQSQDLSMATVIPSNTARPVASSAANGMARGSSYRRRQSQQVSPSVGVMVEPMPAAPDVPRAPPTAYKDLYGKSLGSKRPPRSSSRDPPIQINPSRQQPTIQTAAGRLYELRSPPYAPVEPLSGTVERRSSQRKPSVPDRSPLQKLEGKLDDISKEERRARMLEAELAIQENAEAEMRAHRARDAAEKERRLAAQPKPTYELVPDTTARAAKNKRHVSQPTYEMVPGATQRASADKRHVSGPLRSHPRTPDISDLGSDDDYVYDLSEPWDPSAAQAVAVPVPHRVPSQKQPRLTSISKVPQAEPHIPRRSSLKGKEPAGISRGVGSFRERTIPPTAPAVQQVLRKPIEHPIGSLTPLSGLGLEDAGIDDTLGGAEVIRSDSRRVTNDPFSNQHPVRHGSQRDSRGIIAGRMEVQQQQINRNGQQPSTNGQFQVHPYDSPAPAAARKSVGFSDIDSEILPQSSHDTHRFSRHHGPERTYIKSPMLDEWRQAPVATLAAEDFDLTAPAKTPNATNNNAWWEENQAGRRQRSGTYAEATYDGYVDESTSQTNFNPPLYLKCGPLLRYTGMRRDKAHTGQYREIWRGSVMIVTTDAESSYQKPPSLRLFKQAMDVLPPPQQEIQGDELNPAYTDPIEGQFKVSRTGQTMYVKPIDEIAENEDLSRVEDETGLFSLVRSTADTGSIPSRIHKKDGEKLGKVREVSAVRLHAERGVTFWRFNLEVELGATQARIAYRINNGPAIGFWVPAKGETMNIMFHSCNGFSMSVNSKEFCGPDPMWRDVLNSHQSRPFHVMLGGGDQIYNDAAMKDTTLFRQWTENRNPLDKHHTPFSEELQNELEQFYLDRYSMWFSQGLFGMANSQIPMVNIWDDHDIIDGYGSYPHHFMQTPVFTGIGAVAFKYYMLFQHQSVPAETEQTEPSWVLGKSPGPYIKERSRSVFMHLGRQLAFLGLDCRTERQRDEILTEDSYDIIFDRLEDEIVKGETKHLIVLLGVPIAYPRLNFLENILTSRMMDPIKAMGRAGLLGGFVNKFDGGVEILDDLDDHWTAKHHKEERNWFIKELQHIAETKSVRVTILGGDVHLGAVGQFYSNKKLKIPKDKDARYMPNVISSAIVNTPPPDMMADILNKRNKVHHLDANTDESMIPIFTHGVDGKKRNNNHLLPHRNWCSIREYKPGFSPPSTPEPEERPQIGRRLSDTLNPRQMVRRFSSDQGRRPNARGRGPPLSYYNNPQNTTADELQTNVHNHPQSSFSPDRSDSDKPTRSRRNSLTSLFRRRASVDDGDRRGSAQSLPPTQVHNDGSFERPSEFRRRPSVLTKRGLQQKQKGDYIDLQGSLDIALNMEVSQHDPAGITTPYRLLVPTLQYTPPEPGMVEKKPRKGSFLGLFGGGGRKRRTVGDDGYSESGSESESGSDVGEMSEDDEEERARQRYQVGPRIIIPGFGSRSKRAPSANQPPLSDNRLSSGFHANEALVDRTRAANSRDIVADQTQSVDDTSAQPGRKGSAWEAVGGKRHSSAPQPQPAPPTAALPPLRSGSLHKTPTHNSSHKSQLPEPHSPEAHKRSMGGILNQHGSDKFEHDAHVLAHTPSKSKRDSYKRESYPPHPAVVGGGPDSPYNYRGGIQARDDTAGVDYFSSSGGRHSRPTSQARPVSNGQQAPAARAALMAPPAIASQPQPAPTSIPEPSPERAVYAERSGYDRTSYPAYPSSRNGNAGVGARYLGDGRYEDDSYDSVDDDEGSYSGGGGGGGQQMSQDSFMPPKPKKKWQIWR</sequence>
<evidence type="ECO:0000313" key="4">
    <source>
        <dbReference type="Proteomes" id="UP000193240"/>
    </source>
</evidence>
<feature type="region of interest" description="Disordered" evidence="1">
    <location>
        <begin position="1207"/>
        <end position="1359"/>
    </location>
</feature>
<feature type="compositionally biased region" description="Low complexity" evidence="1">
    <location>
        <begin position="1689"/>
        <end position="1706"/>
    </location>
</feature>
<dbReference type="Gene3D" id="3.60.21.70">
    <property type="entry name" value="PhoD-like phosphatase"/>
    <property type="match status" value="1"/>
</dbReference>
<dbReference type="Proteomes" id="UP000193240">
    <property type="component" value="Unassembled WGS sequence"/>
</dbReference>
<feature type="compositionally biased region" description="Acidic residues" evidence="1">
    <location>
        <begin position="1760"/>
        <end position="1770"/>
    </location>
</feature>
<dbReference type="InterPro" id="IPR043904">
    <property type="entry name" value="PhoD_2-like"/>
</dbReference>
<feature type="compositionally biased region" description="Basic and acidic residues" evidence="1">
    <location>
        <begin position="1312"/>
        <end position="1321"/>
    </location>
</feature>
<feature type="region of interest" description="Disordered" evidence="1">
    <location>
        <begin position="423"/>
        <end position="443"/>
    </location>
</feature>
<feature type="compositionally biased region" description="Low complexity" evidence="1">
    <location>
        <begin position="80"/>
        <end position="89"/>
    </location>
</feature>
<dbReference type="SUPFAM" id="SSF56300">
    <property type="entry name" value="Metallo-dependent phosphatases"/>
    <property type="match status" value="1"/>
</dbReference>
<dbReference type="PANTHER" id="PTHR46689">
    <property type="entry name" value="MEMBRANE PROTEIN, PUTATIVE-RELATED"/>
    <property type="match status" value="1"/>
</dbReference>
<dbReference type="InterPro" id="IPR018946">
    <property type="entry name" value="PhoD-like_MPP"/>
</dbReference>
<dbReference type="STRING" id="105696.A0A1Y2M177"/>
<dbReference type="InterPro" id="IPR038607">
    <property type="entry name" value="PhoD-like_sf"/>
</dbReference>
<feature type="compositionally biased region" description="Polar residues" evidence="1">
    <location>
        <begin position="1322"/>
        <end position="1333"/>
    </location>
</feature>
<feature type="compositionally biased region" description="Polar residues" evidence="1">
    <location>
        <begin position="1484"/>
        <end position="1496"/>
    </location>
</feature>
<feature type="compositionally biased region" description="Basic and acidic residues" evidence="1">
    <location>
        <begin position="1220"/>
        <end position="1231"/>
    </location>
</feature>
<dbReference type="InterPro" id="IPR029052">
    <property type="entry name" value="Metallo-depent_PP-like"/>
</dbReference>
<gene>
    <name evidence="3" type="ORF">B5807_06026</name>
</gene>
<accession>A0A1Y2M177</accession>
<keyword evidence="4" id="KW-1185">Reference proteome</keyword>
<dbReference type="CDD" id="cd07389">
    <property type="entry name" value="MPP_PhoD"/>
    <property type="match status" value="1"/>
</dbReference>
<feature type="compositionally biased region" description="Gly residues" evidence="1">
    <location>
        <begin position="1772"/>
        <end position="1781"/>
    </location>
</feature>
<feature type="compositionally biased region" description="Polar residues" evidence="1">
    <location>
        <begin position="1"/>
        <end position="31"/>
    </location>
</feature>
<feature type="domain" description="PhoD-like phosphatase" evidence="2">
    <location>
        <begin position="1052"/>
        <end position="1210"/>
    </location>
</feature>
<feature type="compositionally biased region" description="Basic and acidic residues" evidence="1">
    <location>
        <begin position="1623"/>
        <end position="1633"/>
    </location>
</feature>
<reference evidence="3 4" key="1">
    <citation type="journal article" date="2017" name="Genome Announc.">
        <title>Genome sequence of the saprophytic ascomycete Epicoccum nigrum ICMP 19927 strain isolated from New Zealand.</title>
        <authorList>
            <person name="Fokin M."/>
            <person name="Fleetwood D."/>
            <person name="Weir B.S."/>
            <person name="Villas-Boas S.G."/>
        </authorList>
    </citation>
    <scope>NUCLEOTIDE SEQUENCE [LARGE SCALE GENOMIC DNA]</scope>
    <source>
        <strain evidence="3 4">ICMP 19927</strain>
    </source>
</reference>
<feature type="compositionally biased region" description="Basic and acidic residues" evidence="1">
    <location>
        <begin position="1335"/>
        <end position="1345"/>
    </location>
</feature>
<feature type="compositionally biased region" description="Polar residues" evidence="1">
    <location>
        <begin position="1666"/>
        <end position="1688"/>
    </location>
</feature>
<feature type="region of interest" description="Disordered" evidence="1">
    <location>
        <begin position="1"/>
        <end position="195"/>
    </location>
</feature>
<feature type="compositionally biased region" description="Low complexity" evidence="1">
    <location>
        <begin position="1432"/>
        <end position="1449"/>
    </location>
</feature>
<feature type="compositionally biased region" description="Basic residues" evidence="1">
    <location>
        <begin position="1792"/>
        <end position="1801"/>
    </location>
</feature>
<feature type="compositionally biased region" description="Polar residues" evidence="1">
    <location>
        <begin position="1262"/>
        <end position="1288"/>
    </location>
</feature>
<feature type="compositionally biased region" description="Pro residues" evidence="1">
    <location>
        <begin position="95"/>
        <end position="104"/>
    </location>
</feature>
<organism evidence="3 4">
    <name type="scientific">Epicoccum nigrum</name>
    <name type="common">Soil fungus</name>
    <name type="synonym">Epicoccum purpurascens</name>
    <dbReference type="NCBI Taxonomy" id="105696"/>
    <lineage>
        <taxon>Eukaryota</taxon>
        <taxon>Fungi</taxon>
        <taxon>Dikarya</taxon>
        <taxon>Ascomycota</taxon>
        <taxon>Pezizomycotina</taxon>
        <taxon>Dothideomycetes</taxon>
        <taxon>Pleosporomycetidae</taxon>
        <taxon>Pleosporales</taxon>
        <taxon>Pleosporineae</taxon>
        <taxon>Didymellaceae</taxon>
        <taxon>Epicoccum</taxon>
    </lineage>
</organism>
<feature type="compositionally biased region" description="Polar residues" evidence="1">
    <location>
        <begin position="42"/>
        <end position="58"/>
    </location>
</feature>
<dbReference type="OMA" id="NKAWWEE"/>
<feature type="region of interest" description="Disordered" evidence="1">
    <location>
        <begin position="457"/>
        <end position="487"/>
    </location>
</feature>